<accession>A0ABP3Q6H9</accession>
<gene>
    <name evidence="1" type="ORF">GCM10008942_30810</name>
</gene>
<sequence>MTSDKPLFFPVDAAESSVIGQGIAYWQSLRGARRFPTRSQVTLRGLRGLAKHSTLIRVIDGGRDYEFRFVGDVPVSAVGWNFQGRRTSEPEVAAVMQANYRQRFYDEVVGTGEPRLFKCRMVEHCRLRLPMHSETAYFPLGDDDEVVDHLLGFTVFATDGG</sequence>
<reference evidence="2" key="1">
    <citation type="journal article" date="2019" name="Int. J. Syst. Evol. Microbiol.">
        <title>The Global Catalogue of Microorganisms (GCM) 10K type strain sequencing project: providing services to taxonomists for standard genome sequencing and annotation.</title>
        <authorList>
            <consortium name="The Broad Institute Genomics Platform"/>
            <consortium name="The Broad Institute Genome Sequencing Center for Infectious Disease"/>
            <person name="Wu L."/>
            <person name="Ma J."/>
        </authorList>
    </citation>
    <scope>NUCLEOTIDE SEQUENCE [LARGE SCALE GENOMIC DNA]</scope>
    <source>
        <strain evidence="2">JCM 15089</strain>
    </source>
</reference>
<organism evidence="1 2">
    <name type="scientific">Rhizomicrobium electricum</name>
    <dbReference type="NCBI Taxonomy" id="480070"/>
    <lineage>
        <taxon>Bacteria</taxon>
        <taxon>Pseudomonadati</taxon>
        <taxon>Pseudomonadota</taxon>
        <taxon>Alphaproteobacteria</taxon>
        <taxon>Micropepsales</taxon>
        <taxon>Micropepsaceae</taxon>
        <taxon>Rhizomicrobium</taxon>
    </lineage>
</organism>
<dbReference type="Proteomes" id="UP001499951">
    <property type="component" value="Unassembled WGS sequence"/>
</dbReference>
<keyword evidence="2" id="KW-1185">Reference proteome</keyword>
<name>A0ABP3Q6H9_9PROT</name>
<proteinExistence type="predicted"/>
<comment type="caution">
    <text evidence="1">The sequence shown here is derived from an EMBL/GenBank/DDBJ whole genome shotgun (WGS) entry which is preliminary data.</text>
</comment>
<evidence type="ECO:0000313" key="1">
    <source>
        <dbReference type="EMBL" id="GAA0579752.1"/>
    </source>
</evidence>
<protein>
    <recommendedName>
        <fullName evidence="3">PAS domain-containing protein</fullName>
    </recommendedName>
</protein>
<evidence type="ECO:0008006" key="3">
    <source>
        <dbReference type="Google" id="ProtNLM"/>
    </source>
</evidence>
<evidence type="ECO:0000313" key="2">
    <source>
        <dbReference type="Proteomes" id="UP001499951"/>
    </source>
</evidence>
<dbReference type="EMBL" id="BAAADD010000008">
    <property type="protein sequence ID" value="GAA0579752.1"/>
    <property type="molecule type" value="Genomic_DNA"/>
</dbReference>